<dbReference type="Pfam" id="PF00959">
    <property type="entry name" value="Phage_lysozyme"/>
    <property type="match status" value="1"/>
</dbReference>
<dbReference type="PANTHER" id="PTHR38107">
    <property type="match status" value="1"/>
</dbReference>
<keyword evidence="3" id="KW-1035">Host cytoplasm</keyword>
<dbReference type="InterPro" id="IPR023347">
    <property type="entry name" value="Lysozyme_dom_sf"/>
</dbReference>
<evidence type="ECO:0000256" key="2">
    <source>
        <dbReference type="ARBA" id="ARBA00022638"/>
    </source>
</evidence>
<dbReference type="PANTHER" id="PTHR38107:SF3">
    <property type="entry name" value="LYSOZYME RRRD-RELATED"/>
    <property type="match status" value="1"/>
</dbReference>
<dbReference type="InterPro" id="IPR033907">
    <property type="entry name" value="Endolysin_autolysin"/>
</dbReference>
<keyword evidence="2" id="KW-0081">Bacteriolytic enzyme</keyword>
<keyword evidence="5" id="KW-1185">Reference proteome</keyword>
<evidence type="ECO:0008006" key="6">
    <source>
        <dbReference type="Google" id="ProtNLM"/>
    </source>
</evidence>
<dbReference type="SUPFAM" id="SSF53955">
    <property type="entry name" value="Lysozyme-like"/>
    <property type="match status" value="1"/>
</dbReference>
<sequence>MTMPTATAAKSASLPGTHIPLTQRTIELIKHLEGFVAQPAPDPVGLPTVGYGHQCIAPNCAELPHLPLTPESAHSLLLNDIASHALALALSISPSVTMNPNQWGALVSWAYNVGSESVKHSALVKRLNAGEPPNMAVSQELPKWNSVDGKRLPCLVIRRKKELALFFS</sequence>
<dbReference type="Proteomes" id="UP001145021">
    <property type="component" value="Unassembled WGS sequence"/>
</dbReference>
<dbReference type="InterPro" id="IPR023346">
    <property type="entry name" value="Lysozyme-like_dom_sf"/>
</dbReference>
<dbReference type="EMBL" id="JANBOH010000242">
    <property type="protein sequence ID" value="KAJ1643555.1"/>
    <property type="molecule type" value="Genomic_DNA"/>
</dbReference>
<evidence type="ECO:0000313" key="4">
    <source>
        <dbReference type="EMBL" id="KAJ1643555.1"/>
    </source>
</evidence>
<proteinExistence type="predicted"/>
<dbReference type="InterPro" id="IPR002196">
    <property type="entry name" value="Glyco_hydro_24"/>
</dbReference>
<dbReference type="GO" id="GO:0016998">
    <property type="term" value="P:cell wall macromolecule catabolic process"/>
    <property type="evidence" value="ECO:0007669"/>
    <property type="project" value="InterPro"/>
</dbReference>
<evidence type="ECO:0000256" key="3">
    <source>
        <dbReference type="ARBA" id="ARBA00023200"/>
    </source>
</evidence>
<dbReference type="GO" id="GO:0009253">
    <property type="term" value="P:peptidoglycan catabolic process"/>
    <property type="evidence" value="ECO:0007669"/>
    <property type="project" value="InterPro"/>
</dbReference>
<comment type="caution">
    <text evidence="4">The sequence shown here is derived from an EMBL/GenBank/DDBJ whole genome shotgun (WGS) entry which is preliminary data.</text>
</comment>
<evidence type="ECO:0000313" key="5">
    <source>
        <dbReference type="Proteomes" id="UP001145021"/>
    </source>
</evidence>
<reference evidence="4" key="1">
    <citation type="submission" date="2022-07" db="EMBL/GenBank/DDBJ databases">
        <title>Phylogenomic reconstructions and comparative analyses of Kickxellomycotina fungi.</title>
        <authorList>
            <person name="Reynolds N.K."/>
            <person name="Stajich J.E."/>
            <person name="Barry K."/>
            <person name="Grigoriev I.V."/>
            <person name="Crous P."/>
            <person name="Smith M.E."/>
        </authorList>
    </citation>
    <scope>NUCLEOTIDE SEQUENCE</scope>
    <source>
        <strain evidence="4">NBRC 105413</strain>
    </source>
</reference>
<dbReference type="InterPro" id="IPR051018">
    <property type="entry name" value="Bacteriophage_GH24"/>
</dbReference>
<dbReference type="AlphaFoldDB" id="A0A9W7XIL3"/>
<dbReference type="GO" id="GO:0031640">
    <property type="term" value="P:killing of cells of another organism"/>
    <property type="evidence" value="ECO:0007669"/>
    <property type="project" value="UniProtKB-KW"/>
</dbReference>
<organism evidence="4 5">
    <name type="scientific">Coemansia asiatica</name>
    <dbReference type="NCBI Taxonomy" id="1052880"/>
    <lineage>
        <taxon>Eukaryota</taxon>
        <taxon>Fungi</taxon>
        <taxon>Fungi incertae sedis</taxon>
        <taxon>Zoopagomycota</taxon>
        <taxon>Kickxellomycotina</taxon>
        <taxon>Kickxellomycetes</taxon>
        <taxon>Kickxellales</taxon>
        <taxon>Kickxellaceae</taxon>
        <taxon>Coemansia</taxon>
    </lineage>
</organism>
<gene>
    <name evidence="4" type="ORF">LPJ64_004673</name>
</gene>
<protein>
    <recommendedName>
        <fullName evidence="6">Lysozyme</fullName>
    </recommendedName>
</protein>
<keyword evidence="1" id="KW-0929">Antimicrobial</keyword>
<dbReference type="GO" id="GO:0042742">
    <property type="term" value="P:defense response to bacterium"/>
    <property type="evidence" value="ECO:0007669"/>
    <property type="project" value="UniProtKB-KW"/>
</dbReference>
<dbReference type="Gene3D" id="1.10.530.40">
    <property type="match status" value="1"/>
</dbReference>
<name>A0A9W7XIL3_9FUNG</name>
<accession>A0A9W7XIL3</accession>
<dbReference type="GO" id="GO:0003796">
    <property type="term" value="F:lysozyme activity"/>
    <property type="evidence" value="ECO:0007669"/>
    <property type="project" value="InterPro"/>
</dbReference>
<evidence type="ECO:0000256" key="1">
    <source>
        <dbReference type="ARBA" id="ARBA00022529"/>
    </source>
</evidence>
<dbReference type="CDD" id="cd00737">
    <property type="entry name" value="lyz_endolysin_autolysin"/>
    <property type="match status" value="1"/>
</dbReference>